<accession>A0AAQ4F769</accession>
<dbReference type="GO" id="GO:0015293">
    <property type="term" value="F:symporter activity"/>
    <property type="evidence" value="ECO:0007669"/>
    <property type="project" value="TreeGrafter"/>
</dbReference>
<dbReference type="AlphaFoldDB" id="A0AAQ4F769"/>
<keyword evidence="4" id="KW-0915">Sodium</keyword>
<proteinExistence type="predicted"/>
<keyword evidence="3" id="KW-1003">Cell membrane</keyword>
<keyword evidence="7" id="KW-0472">Membrane</keyword>
<dbReference type="Proteomes" id="UP001321473">
    <property type="component" value="Unassembled WGS sequence"/>
</dbReference>
<feature type="transmembrane region" description="Helical" evidence="7">
    <location>
        <begin position="12"/>
        <end position="42"/>
    </location>
</feature>
<dbReference type="GO" id="GO:0006814">
    <property type="term" value="P:sodium ion transport"/>
    <property type="evidence" value="ECO:0007669"/>
    <property type="project" value="UniProtKB-KW"/>
</dbReference>
<reference evidence="8 9" key="1">
    <citation type="journal article" date="2023" name="Arcadia Sci">
        <title>De novo assembly of a long-read Amblyomma americanum tick genome.</title>
        <authorList>
            <person name="Chou S."/>
            <person name="Poskanzer K.E."/>
            <person name="Rollins M."/>
            <person name="Thuy-Boun P.S."/>
        </authorList>
    </citation>
    <scope>NUCLEOTIDE SEQUENCE [LARGE SCALE GENOMIC DNA]</scope>
    <source>
        <strain evidence="8">F_SG_1</strain>
        <tissue evidence="8">Salivary glands</tissue>
    </source>
</reference>
<feature type="transmembrane region" description="Helical" evidence="7">
    <location>
        <begin position="119"/>
        <end position="142"/>
    </location>
</feature>
<evidence type="ECO:0000256" key="2">
    <source>
        <dbReference type="ARBA" id="ARBA00022448"/>
    </source>
</evidence>
<protein>
    <submittedName>
        <fullName evidence="8">Uncharacterized protein</fullName>
    </submittedName>
</protein>
<keyword evidence="7" id="KW-1133">Transmembrane helix</keyword>
<evidence type="ECO:0000313" key="9">
    <source>
        <dbReference type="Proteomes" id="UP001321473"/>
    </source>
</evidence>
<keyword evidence="9" id="KW-1185">Reference proteome</keyword>
<evidence type="ECO:0000256" key="3">
    <source>
        <dbReference type="ARBA" id="ARBA00022475"/>
    </source>
</evidence>
<keyword evidence="6" id="KW-0739">Sodium transport</keyword>
<evidence type="ECO:0000256" key="5">
    <source>
        <dbReference type="ARBA" id="ARBA00023065"/>
    </source>
</evidence>
<organism evidence="8 9">
    <name type="scientific">Amblyomma americanum</name>
    <name type="common">Lone star tick</name>
    <dbReference type="NCBI Taxonomy" id="6943"/>
    <lineage>
        <taxon>Eukaryota</taxon>
        <taxon>Metazoa</taxon>
        <taxon>Ecdysozoa</taxon>
        <taxon>Arthropoda</taxon>
        <taxon>Chelicerata</taxon>
        <taxon>Arachnida</taxon>
        <taxon>Acari</taxon>
        <taxon>Parasitiformes</taxon>
        <taxon>Ixodida</taxon>
        <taxon>Ixodoidea</taxon>
        <taxon>Ixodidae</taxon>
        <taxon>Amblyomminae</taxon>
        <taxon>Amblyomma</taxon>
    </lineage>
</organism>
<evidence type="ECO:0000256" key="1">
    <source>
        <dbReference type="ARBA" id="ARBA00004651"/>
    </source>
</evidence>
<evidence type="ECO:0000256" key="7">
    <source>
        <dbReference type="SAM" id="Phobius"/>
    </source>
</evidence>
<dbReference type="EMBL" id="JARKHS020005997">
    <property type="protein sequence ID" value="KAK8783004.1"/>
    <property type="molecule type" value="Genomic_DNA"/>
</dbReference>
<comment type="subcellular location">
    <subcellularLocation>
        <location evidence="1">Cell membrane</location>
        <topology evidence="1">Multi-pass membrane protein</topology>
    </subcellularLocation>
</comment>
<keyword evidence="2" id="KW-0813">Transport</keyword>
<dbReference type="Gene3D" id="1.20.1730.10">
    <property type="entry name" value="Sodium/glucose cotransporter"/>
    <property type="match status" value="1"/>
</dbReference>
<evidence type="ECO:0000256" key="4">
    <source>
        <dbReference type="ARBA" id="ARBA00023053"/>
    </source>
</evidence>
<dbReference type="InterPro" id="IPR038377">
    <property type="entry name" value="Na/Glc_symporter_sf"/>
</dbReference>
<gene>
    <name evidence="8" type="ORF">V5799_015656</name>
</gene>
<keyword evidence="5" id="KW-0406">Ion transport</keyword>
<dbReference type="GO" id="GO:0005886">
    <property type="term" value="C:plasma membrane"/>
    <property type="evidence" value="ECO:0007669"/>
    <property type="project" value="UniProtKB-SubCell"/>
</dbReference>
<comment type="caution">
    <text evidence="8">The sequence shown here is derived from an EMBL/GenBank/DDBJ whole genome shotgun (WGS) entry which is preliminary data.</text>
</comment>
<dbReference type="PANTHER" id="PTHR42985">
    <property type="entry name" value="SODIUM-COUPLED MONOCARBOXYLATE TRANSPORTER"/>
    <property type="match status" value="1"/>
</dbReference>
<evidence type="ECO:0000313" key="8">
    <source>
        <dbReference type="EMBL" id="KAK8783004.1"/>
    </source>
</evidence>
<evidence type="ECO:0000256" key="6">
    <source>
        <dbReference type="ARBA" id="ARBA00023201"/>
    </source>
</evidence>
<dbReference type="InterPro" id="IPR051163">
    <property type="entry name" value="Sodium:Solute_Symporter_SSF"/>
</dbReference>
<dbReference type="PANTHER" id="PTHR42985:SF40">
    <property type="entry name" value="LD47995P-RELATED"/>
    <property type="match status" value="1"/>
</dbReference>
<name>A0AAQ4F769_AMBAM</name>
<keyword evidence="7" id="KW-0812">Transmembrane</keyword>
<feature type="transmembrane region" description="Helical" evidence="7">
    <location>
        <begin position="77"/>
        <end position="107"/>
    </location>
</feature>
<sequence>MTGAQDRDLSSFFVGVAFAGISLVSFFYGLIGVTALAVIYWYRDCDPVLSGVITRYDQIVPYYIHKNTKTLDGVRGLFLAGVVSASISTISSVVNSHAAVLFVDIVLPNFRVPERKSALLIACLGAGSGTIMTLASLVLPYVSSAAKVSAHRGADFHYSGAVVSVGSSGSDTLATS</sequence>